<dbReference type="NCBIfam" id="TIGR02876">
    <property type="entry name" value="spore_yqfD"/>
    <property type="match status" value="1"/>
</dbReference>
<keyword evidence="1" id="KW-0175">Coiled coil</keyword>
<gene>
    <name evidence="3" type="primary">yqfD</name>
    <name evidence="3" type="ORF">EAV92_03685</name>
</gene>
<dbReference type="Pfam" id="PF06898">
    <property type="entry name" value="YqfD"/>
    <property type="match status" value="1"/>
</dbReference>
<keyword evidence="4" id="KW-1185">Reference proteome</keyword>
<keyword evidence="2" id="KW-0812">Transmembrane</keyword>
<name>A0A3G3JV78_9BACL</name>
<dbReference type="RefSeq" id="WP_123039813.1">
    <property type="nucleotide sequence ID" value="NZ_CP033433.1"/>
</dbReference>
<evidence type="ECO:0000256" key="2">
    <source>
        <dbReference type="SAM" id="Phobius"/>
    </source>
</evidence>
<dbReference type="PIRSF" id="PIRSF029895">
    <property type="entry name" value="SpoIV"/>
    <property type="match status" value="1"/>
</dbReference>
<sequence>MKGTWMAAVRGYVWVKLIGGDAKAFLNAAVAEGIALWNIAYSPSGELTFGITVPDFFRLPPLLKKCGARTRILRKRGLPFQFARLGRRKTFAAGMLAFAALLFILSTFVWHVKIAGESLIPEEKIRQAARQEGLFPLQWSLRLADTGVLAKRLAAQLPDAAWVGVEKKGTTVIITVVDSTKPDTKQTDGPRDLVAKADAVVTGIVAENGRPLVERNDRVRKGQVLVSGWLGEGELRKAVVSKGTVRGLVWHEMRIVSPMVREQKTLTGESKERSYWVIGNRALQYSGYGGDEYAESRTGATIHPWRIFYWTLPLGIMKETEMEVRTTRERLTAAEAKEAGLRQARLELREKNGPDARITSENILHEQKENGKVFMTVLFEVEQSIAVERPIVQTPSHEGE</sequence>
<dbReference type="AlphaFoldDB" id="A0A3G3JV78"/>
<proteinExistence type="predicted"/>
<dbReference type="Proteomes" id="UP000269097">
    <property type="component" value="Chromosome"/>
</dbReference>
<evidence type="ECO:0000313" key="4">
    <source>
        <dbReference type="Proteomes" id="UP000269097"/>
    </source>
</evidence>
<dbReference type="KEGG" id="coh:EAV92_03685"/>
<evidence type="ECO:0000313" key="3">
    <source>
        <dbReference type="EMBL" id="AYQ71751.1"/>
    </source>
</evidence>
<evidence type="ECO:0000256" key="1">
    <source>
        <dbReference type="SAM" id="Coils"/>
    </source>
</evidence>
<dbReference type="InterPro" id="IPR010690">
    <property type="entry name" value="YqfD"/>
</dbReference>
<dbReference type="EMBL" id="CP033433">
    <property type="protein sequence ID" value="AYQ71751.1"/>
    <property type="molecule type" value="Genomic_DNA"/>
</dbReference>
<organism evidence="3 4">
    <name type="scientific">Cohnella candidum</name>
    <dbReference type="NCBI Taxonomy" id="2674991"/>
    <lineage>
        <taxon>Bacteria</taxon>
        <taxon>Bacillati</taxon>
        <taxon>Bacillota</taxon>
        <taxon>Bacilli</taxon>
        <taxon>Bacillales</taxon>
        <taxon>Paenibacillaceae</taxon>
        <taxon>Cohnella</taxon>
    </lineage>
</organism>
<accession>A0A3G3JV78</accession>
<reference evidence="3 4" key="1">
    <citation type="submission" date="2018-10" db="EMBL/GenBank/DDBJ databases">
        <title>Genome Sequence of Cohnella sp.</title>
        <authorList>
            <person name="Srinivasan S."/>
            <person name="Kim M.K."/>
        </authorList>
    </citation>
    <scope>NUCLEOTIDE SEQUENCE [LARGE SCALE GENOMIC DNA]</scope>
    <source>
        <strain evidence="3 4">18JY8-7</strain>
    </source>
</reference>
<keyword evidence="2" id="KW-0472">Membrane</keyword>
<feature type="transmembrane region" description="Helical" evidence="2">
    <location>
        <begin position="91"/>
        <end position="112"/>
    </location>
</feature>
<keyword evidence="2" id="KW-1133">Transmembrane helix</keyword>
<feature type="coiled-coil region" evidence="1">
    <location>
        <begin position="317"/>
        <end position="351"/>
    </location>
</feature>
<protein>
    <submittedName>
        <fullName evidence="3">Sporulation protein YqfD</fullName>
    </submittedName>
</protein>